<organism evidence="2 3">
    <name type="scientific">Azohydromonas caseinilytica</name>
    <dbReference type="NCBI Taxonomy" id="2728836"/>
    <lineage>
        <taxon>Bacteria</taxon>
        <taxon>Pseudomonadati</taxon>
        <taxon>Pseudomonadota</taxon>
        <taxon>Betaproteobacteria</taxon>
        <taxon>Burkholderiales</taxon>
        <taxon>Sphaerotilaceae</taxon>
        <taxon>Azohydromonas</taxon>
    </lineage>
</organism>
<evidence type="ECO:0000313" key="2">
    <source>
        <dbReference type="EMBL" id="NML13817.1"/>
    </source>
</evidence>
<dbReference type="RefSeq" id="WP_169158702.1">
    <property type="nucleotide sequence ID" value="NZ_JABBFW010000001.1"/>
</dbReference>
<accession>A0A848F163</accession>
<dbReference type="NCBIfam" id="NF043076">
    <property type="entry name" value="PHA_gran_PhaM"/>
    <property type="match status" value="1"/>
</dbReference>
<dbReference type="EMBL" id="JABBFW010000001">
    <property type="protein sequence ID" value="NML13817.1"/>
    <property type="molecule type" value="Genomic_DNA"/>
</dbReference>
<feature type="region of interest" description="Disordered" evidence="1">
    <location>
        <begin position="99"/>
        <end position="142"/>
    </location>
</feature>
<feature type="region of interest" description="Disordered" evidence="1">
    <location>
        <begin position="179"/>
        <end position="225"/>
    </location>
</feature>
<proteinExistence type="predicted"/>
<feature type="compositionally biased region" description="Low complexity" evidence="1">
    <location>
        <begin position="127"/>
        <end position="142"/>
    </location>
</feature>
<feature type="compositionally biased region" description="Pro residues" evidence="1">
    <location>
        <begin position="114"/>
        <end position="126"/>
    </location>
</feature>
<name>A0A848F163_9BURK</name>
<sequence>MADQPDFAKLVPGFDFLQKLMGGANAAMPAMGQWVAPTLNPEELEKRISELRTVQFWLEQNVRMLAATIQALEVQRMTLTTLKTMNVQMGDLRDALKVRLPDPPAPAPAAARAPAPPAAAPAPAPATPSGEAAAEPAKRPAAAVDPMQWWGALTQQFGQLAAQALQEGAAAADAARTTLANSMAQASASTTAAAAAKKTPAKPGEEPADNPAAGAKTAARKRTTK</sequence>
<evidence type="ECO:0000256" key="1">
    <source>
        <dbReference type="SAM" id="MobiDB-lite"/>
    </source>
</evidence>
<gene>
    <name evidence="2" type="ORF">HHL10_02335</name>
</gene>
<dbReference type="Proteomes" id="UP000574067">
    <property type="component" value="Unassembled WGS sequence"/>
</dbReference>
<reference evidence="2 3" key="1">
    <citation type="submission" date="2020-04" db="EMBL/GenBank/DDBJ databases">
        <title>Azohydromonas sp. isolated from soil.</title>
        <authorList>
            <person name="Dahal R.H."/>
        </authorList>
    </citation>
    <scope>NUCLEOTIDE SEQUENCE [LARGE SCALE GENOMIC DNA]</scope>
    <source>
        <strain evidence="2 3">G-1-1-14</strain>
    </source>
</reference>
<protein>
    <submittedName>
        <fullName evidence="2">Uncharacterized protein</fullName>
    </submittedName>
</protein>
<dbReference type="AlphaFoldDB" id="A0A848F163"/>
<comment type="caution">
    <text evidence="2">The sequence shown here is derived from an EMBL/GenBank/DDBJ whole genome shotgun (WGS) entry which is preliminary data.</text>
</comment>
<feature type="compositionally biased region" description="Low complexity" evidence="1">
    <location>
        <begin position="179"/>
        <end position="202"/>
    </location>
</feature>
<evidence type="ECO:0000313" key="3">
    <source>
        <dbReference type="Proteomes" id="UP000574067"/>
    </source>
</evidence>
<keyword evidence="3" id="KW-1185">Reference proteome</keyword>
<dbReference type="InterPro" id="IPR050026">
    <property type="entry name" value="PHA_gran_PhaM_N"/>
</dbReference>